<dbReference type="Gene3D" id="2.60.120.200">
    <property type="match status" value="1"/>
</dbReference>
<dbReference type="AlphaFoldDB" id="A0A4R3VVD1"/>
<dbReference type="OrthoDB" id="279982at2"/>
<evidence type="ECO:0000313" key="3">
    <source>
        <dbReference type="Proteomes" id="UP000295197"/>
    </source>
</evidence>
<dbReference type="Pfam" id="PF16356">
    <property type="entry name" value="DUF4983"/>
    <property type="match status" value="1"/>
</dbReference>
<keyword evidence="2" id="KW-0430">Lectin</keyword>
<dbReference type="RefSeq" id="WP_132776803.1">
    <property type="nucleotide sequence ID" value="NZ_SMBZ01000006.1"/>
</dbReference>
<proteinExistence type="predicted"/>
<dbReference type="InterPro" id="IPR032309">
    <property type="entry name" value="DUF4983"/>
</dbReference>
<reference evidence="2 3" key="1">
    <citation type="submission" date="2019-03" db="EMBL/GenBank/DDBJ databases">
        <title>Genomic Encyclopedia of Type Strains, Phase IV (KMG-IV): sequencing the most valuable type-strain genomes for metagenomic binning, comparative biology and taxonomic classification.</title>
        <authorList>
            <person name="Goeker M."/>
        </authorList>
    </citation>
    <scope>NUCLEOTIDE SEQUENCE [LARGE SCALE GENOMIC DNA]</scope>
    <source>
        <strain evidence="2 3">DSM 22362</strain>
    </source>
</reference>
<sequence length="576" mass="65421">MKTEKLQRNIKLLVLTLLTISLFGRCQEDFSKTIPLPGEDEEIDVVYGERKVLLLIVDGARGQSVRDAKTPTLTRLLPKAIHTWVGLSEENAQGIAANWTDIFTGVNYVKHGVVDNNFATNKLDIYPSIFSRITEFNPNAKIEIISPNSEFIANYGTDAEAKLATNDNDVKNKVIATLATTDLSMVTAHFEDVLQAGENSGFDLSFPQYREAINSFDSTVDEILKALEKREQYAREDWLVIITSSQGGHFEIPPTENDNTIFSNPTLNTFSIFYSPKYSSKFIGKPYIGNKLSGEFMRFNDVKYAELPTENELFNLGNADFTIELKIKKNRGSNNNYRFSHPSIIGKRQTWQGGWDRELMYGWVIHLSDNFWVFNARGDKGYGEVKADQNQRLNDATWNTITIVGLHREDKRWVRLYTNGQFNREADITGWGNLDSEWPLRIGFLPTRESWRSDAYLADVKIWKTAMPDDMVRQFSCDLGVDPNHPYYDNLAGFWPIIGSNTGGKIMDDGPFGAHLNLGNANYPTTVLNDFICAPSTTQLGQLVPRTYDISAQIISWLKVPRQLNWQLDGRVWLDK</sequence>
<protein>
    <submittedName>
        <fullName evidence="2">Concanavalin A-like lectin/glucanase superfamily protein</fullName>
    </submittedName>
</protein>
<dbReference type="InterPro" id="IPR013320">
    <property type="entry name" value="ConA-like_dom_sf"/>
</dbReference>
<gene>
    <name evidence="2" type="ORF">EDC17_10069</name>
</gene>
<evidence type="ECO:0000259" key="1">
    <source>
        <dbReference type="Pfam" id="PF16356"/>
    </source>
</evidence>
<dbReference type="Pfam" id="PF13385">
    <property type="entry name" value="Laminin_G_3"/>
    <property type="match status" value="1"/>
</dbReference>
<dbReference type="InterPro" id="IPR017850">
    <property type="entry name" value="Alkaline_phosphatase_core_sf"/>
</dbReference>
<dbReference type="Gene3D" id="3.40.720.10">
    <property type="entry name" value="Alkaline Phosphatase, subunit A"/>
    <property type="match status" value="1"/>
</dbReference>
<dbReference type="EMBL" id="SMBZ01000006">
    <property type="protein sequence ID" value="TCV19029.1"/>
    <property type="molecule type" value="Genomic_DNA"/>
</dbReference>
<name>A0A4R3VVD1_9SPHI</name>
<keyword evidence="3" id="KW-1185">Reference proteome</keyword>
<accession>A0A4R3VVD1</accession>
<dbReference type="SUPFAM" id="SSF53649">
    <property type="entry name" value="Alkaline phosphatase-like"/>
    <property type="match status" value="1"/>
</dbReference>
<comment type="caution">
    <text evidence="2">The sequence shown here is derived from an EMBL/GenBank/DDBJ whole genome shotgun (WGS) entry which is preliminary data.</text>
</comment>
<evidence type="ECO:0000313" key="2">
    <source>
        <dbReference type="EMBL" id="TCV19029.1"/>
    </source>
</evidence>
<dbReference type="GO" id="GO:0030246">
    <property type="term" value="F:carbohydrate binding"/>
    <property type="evidence" value="ECO:0007669"/>
    <property type="project" value="UniProtKB-KW"/>
</dbReference>
<dbReference type="SUPFAM" id="SSF49899">
    <property type="entry name" value="Concanavalin A-like lectins/glucanases"/>
    <property type="match status" value="1"/>
</dbReference>
<dbReference type="GO" id="GO:0005975">
    <property type="term" value="P:carbohydrate metabolic process"/>
    <property type="evidence" value="ECO:0007669"/>
    <property type="project" value="UniProtKB-ARBA"/>
</dbReference>
<dbReference type="GO" id="GO:0004553">
    <property type="term" value="F:hydrolase activity, hydrolyzing O-glycosyl compounds"/>
    <property type="evidence" value="ECO:0007669"/>
    <property type="project" value="UniProtKB-ARBA"/>
</dbReference>
<feature type="domain" description="DUF4983" evidence="1">
    <location>
        <begin position="483"/>
        <end position="574"/>
    </location>
</feature>
<organism evidence="2 3">
    <name type="scientific">Sphingobacterium alimentarium</name>
    <dbReference type="NCBI Taxonomy" id="797292"/>
    <lineage>
        <taxon>Bacteria</taxon>
        <taxon>Pseudomonadati</taxon>
        <taxon>Bacteroidota</taxon>
        <taxon>Sphingobacteriia</taxon>
        <taxon>Sphingobacteriales</taxon>
        <taxon>Sphingobacteriaceae</taxon>
        <taxon>Sphingobacterium</taxon>
    </lineage>
</organism>
<dbReference type="Proteomes" id="UP000295197">
    <property type="component" value="Unassembled WGS sequence"/>
</dbReference>